<protein>
    <recommendedName>
        <fullName evidence="3">Cell division protein FtsK</fullName>
    </recommendedName>
</protein>
<dbReference type="Proteomes" id="UP000037146">
    <property type="component" value="Unassembled WGS sequence"/>
</dbReference>
<dbReference type="RefSeq" id="WP_049681850.1">
    <property type="nucleotide sequence ID" value="NZ_LFZW01000001.1"/>
</dbReference>
<dbReference type="EMBL" id="LFZW01000001">
    <property type="protein sequence ID" value="KMY50497.1"/>
    <property type="molecule type" value="Genomic_DNA"/>
</dbReference>
<accession>A0A0K9GW83</accession>
<dbReference type="STRING" id="1679170.AC625_14110"/>
<proteinExistence type="predicted"/>
<evidence type="ECO:0000313" key="2">
    <source>
        <dbReference type="Proteomes" id="UP000037146"/>
    </source>
</evidence>
<name>A0A0K9GW83_9BACI</name>
<dbReference type="OrthoDB" id="2435352at2"/>
<dbReference type="InterPro" id="IPR025616">
    <property type="entry name" value="YpjP"/>
</dbReference>
<organism evidence="1 2">
    <name type="scientific">Peribacillus loiseleuriae</name>
    <dbReference type="NCBI Taxonomy" id="1679170"/>
    <lineage>
        <taxon>Bacteria</taxon>
        <taxon>Bacillati</taxon>
        <taxon>Bacillota</taxon>
        <taxon>Bacilli</taxon>
        <taxon>Bacillales</taxon>
        <taxon>Bacillaceae</taxon>
        <taxon>Peribacillus</taxon>
    </lineage>
</organism>
<keyword evidence="2" id="KW-1185">Reference proteome</keyword>
<reference evidence="2" key="1">
    <citation type="submission" date="2015-07" db="EMBL/GenBank/DDBJ databases">
        <title>Genome sequencing project for genomic taxonomy and phylogenomics of Bacillus-like bacteria.</title>
        <authorList>
            <person name="Liu B."/>
            <person name="Wang J."/>
            <person name="Zhu Y."/>
            <person name="Liu G."/>
            <person name="Chen Q."/>
            <person name="Chen Z."/>
            <person name="Lan J."/>
            <person name="Che J."/>
            <person name="Ge C."/>
            <person name="Shi H."/>
            <person name="Pan Z."/>
            <person name="Liu X."/>
        </authorList>
    </citation>
    <scope>NUCLEOTIDE SEQUENCE [LARGE SCALE GENOMIC DNA]</scope>
    <source>
        <strain evidence="2">FJAT-27997</strain>
    </source>
</reference>
<dbReference type="AlphaFoldDB" id="A0A0K9GW83"/>
<evidence type="ECO:0008006" key="3">
    <source>
        <dbReference type="Google" id="ProtNLM"/>
    </source>
</evidence>
<evidence type="ECO:0000313" key="1">
    <source>
        <dbReference type="EMBL" id="KMY50497.1"/>
    </source>
</evidence>
<sequence length="208" mass="24126">MQKSRWLKKSLVVLVSVLTFGMVSPSDISWLAEAHSNKHSKKDIFEEAESTGYSLIESADDPISTRIFDRSEFIESMMARAEEHAFTKFGEKIGPKIEDEFKFAVLPKIEEAITEVTVKFPEEELVQLAISKGPSSGRSEKIFHIFNENTGKDIIRFHVRQENPPQEGYWFNFHYHTYHDGFAAHYDLGKIYWDKNTPPKWSERTYLS</sequence>
<dbReference type="Pfam" id="PF14005">
    <property type="entry name" value="YpjP"/>
    <property type="match status" value="1"/>
</dbReference>
<comment type="caution">
    <text evidence="1">The sequence shown here is derived from an EMBL/GenBank/DDBJ whole genome shotgun (WGS) entry which is preliminary data.</text>
</comment>
<dbReference type="PATRIC" id="fig|1679170.3.peg.3218"/>
<gene>
    <name evidence="1" type="ORF">AC625_14110</name>
</gene>